<dbReference type="EMBL" id="SHBI01000010">
    <property type="protein sequence ID" value="RZO21198.1"/>
    <property type="molecule type" value="Genomic_DNA"/>
</dbReference>
<gene>
    <name evidence="2" type="ORF">EVA96_02235</name>
</gene>
<organism evidence="2 3">
    <name type="scientific">SAR86 cluster bacterium</name>
    <dbReference type="NCBI Taxonomy" id="2030880"/>
    <lineage>
        <taxon>Bacteria</taxon>
        <taxon>Pseudomonadati</taxon>
        <taxon>Pseudomonadota</taxon>
        <taxon>Gammaproteobacteria</taxon>
        <taxon>SAR86 cluster</taxon>
    </lineage>
</organism>
<dbReference type="InterPro" id="IPR036134">
    <property type="entry name" value="Crypto/Photolyase_FAD-like_sf"/>
</dbReference>
<reference evidence="2 3" key="1">
    <citation type="submission" date="2019-02" db="EMBL/GenBank/DDBJ databases">
        <title>Prokaryotic population dynamics and viral predation in marine succession experiment using metagenomics: the confinement effect.</title>
        <authorList>
            <person name="Haro-Moreno J.M."/>
            <person name="Rodriguez-Valera F."/>
            <person name="Lopez-Perez M."/>
        </authorList>
    </citation>
    <scope>NUCLEOTIDE SEQUENCE [LARGE SCALE GENOMIC DNA]</scope>
    <source>
        <strain evidence="2">MED-G163</strain>
    </source>
</reference>
<dbReference type="SUPFAM" id="SSF48173">
    <property type="entry name" value="Cryptochrome/photolyase FAD-binding domain"/>
    <property type="match status" value="1"/>
</dbReference>
<dbReference type="AlphaFoldDB" id="A0A520MJ08"/>
<keyword evidence="2" id="KW-0456">Lyase</keyword>
<dbReference type="Pfam" id="PF03441">
    <property type="entry name" value="FAD_binding_7"/>
    <property type="match status" value="1"/>
</dbReference>
<accession>A0A520MJ08</accession>
<dbReference type="InterPro" id="IPR052551">
    <property type="entry name" value="UV-DNA_repair_photolyase"/>
</dbReference>
<protein>
    <submittedName>
        <fullName evidence="2">Cryptochrome/photolyase family protein</fullName>
    </submittedName>
</protein>
<dbReference type="Pfam" id="PF04244">
    <property type="entry name" value="DPRP"/>
    <property type="match status" value="1"/>
</dbReference>
<dbReference type="Proteomes" id="UP000315782">
    <property type="component" value="Unassembled WGS sequence"/>
</dbReference>
<proteinExistence type="predicted"/>
<evidence type="ECO:0000313" key="2">
    <source>
        <dbReference type="EMBL" id="RZO21198.1"/>
    </source>
</evidence>
<dbReference type="Gene3D" id="1.10.10.1710">
    <property type="entry name" value="Deoxyribodipyrimidine photolyase-related"/>
    <property type="match status" value="1"/>
</dbReference>
<dbReference type="PANTHER" id="PTHR38657:SF1">
    <property type="entry name" value="SLR1343 PROTEIN"/>
    <property type="match status" value="1"/>
</dbReference>
<evidence type="ECO:0000259" key="1">
    <source>
        <dbReference type="Pfam" id="PF03441"/>
    </source>
</evidence>
<dbReference type="Gene3D" id="1.10.579.10">
    <property type="entry name" value="DNA Cyclobutane Dipyrimidine Photolyase, subunit A, domain 3"/>
    <property type="match status" value="1"/>
</dbReference>
<dbReference type="InterPro" id="IPR014729">
    <property type="entry name" value="Rossmann-like_a/b/a_fold"/>
</dbReference>
<dbReference type="Gene3D" id="3.40.50.620">
    <property type="entry name" value="HUPs"/>
    <property type="match status" value="1"/>
</dbReference>
<name>A0A520MJ08_9GAMM</name>
<feature type="domain" description="Cryptochrome/DNA photolyase FAD-binding" evidence="1">
    <location>
        <begin position="306"/>
        <end position="397"/>
    </location>
</feature>
<sequence>MNTLGIILPDQLSFNNPVLSSIDDKDFLLLYEPMSAFYEIKSHKQKIVFLISALRHFMQKITHENILHKKIEKKPQSLDKYLKQIHDSNSFSVLYISKPSDFKTLKDLMYFCQSNNVELKVLEDKKFITTNKDFEIWSEGKKTTILEFYYRWLRKKHNILMTDDAKPIGDKWNLDKENRKGISKLSENIPKRKKIKNDDITIEVMIEVESIFPSSFGSLENFNWSVTHEGAKEIFKDFLDRFLPNFGSFQDAINKDNSFMFHSLLSPYLNAGLLDPMECIQEVEKRYLNPAYELPLNSVEGFIRQILGWREFIMGVYWQNMPQYKDLNFWSHGKNLSDSWYQGTTGIPPLDDAIKESIDYGYTHHINRLMIISNLMNLSGVNPNKMYQWFMEMYIDSADWVMVPNVYGMGSYADGGIFSTKPYICGSSYMLRMSNYKKGEWCDVVDGLYWRFIDKNIGFFEKNPRLSLMTRALGRLDKERKNIIFDKAEEFITNNTN</sequence>
<comment type="caution">
    <text evidence="2">The sequence shown here is derived from an EMBL/GenBank/DDBJ whole genome shotgun (WGS) entry which is preliminary data.</text>
</comment>
<dbReference type="InterPro" id="IPR007357">
    <property type="entry name" value="PhrB-like"/>
</dbReference>
<dbReference type="GO" id="GO:0016829">
    <property type="term" value="F:lyase activity"/>
    <property type="evidence" value="ECO:0007669"/>
    <property type="project" value="UniProtKB-KW"/>
</dbReference>
<evidence type="ECO:0000313" key="3">
    <source>
        <dbReference type="Proteomes" id="UP000315782"/>
    </source>
</evidence>
<dbReference type="InterPro" id="IPR005101">
    <property type="entry name" value="Cryptochr/Photolyase_FAD-bd"/>
</dbReference>
<dbReference type="PANTHER" id="PTHR38657">
    <property type="entry name" value="SLR1343 PROTEIN"/>
    <property type="match status" value="1"/>
</dbReference>
<dbReference type="Gene3D" id="1.25.40.80">
    <property type="match status" value="1"/>
</dbReference>